<keyword evidence="1" id="KW-1133">Transmembrane helix</keyword>
<keyword evidence="1" id="KW-0472">Membrane</keyword>
<dbReference type="EMBL" id="JAUSWN010000017">
    <property type="protein sequence ID" value="MDQ0480336.1"/>
    <property type="molecule type" value="Genomic_DNA"/>
</dbReference>
<gene>
    <name evidence="2" type="ORF">QOZ93_002084</name>
</gene>
<evidence type="ECO:0000256" key="1">
    <source>
        <dbReference type="SAM" id="Phobius"/>
    </source>
</evidence>
<evidence type="ECO:0000313" key="3">
    <source>
        <dbReference type="Proteomes" id="UP001224418"/>
    </source>
</evidence>
<keyword evidence="3" id="KW-1185">Reference proteome</keyword>
<evidence type="ECO:0000313" key="2">
    <source>
        <dbReference type="EMBL" id="MDQ0480336.1"/>
    </source>
</evidence>
<accession>A0ABU0JTA5</accession>
<sequence>MEQNFEKHILKINSISCLRYVLIENVILRYLPEVFLLACLNEFIYKSSSGNLYKMCLLIGIKLILCVFIGLIAGKLKYDFYINLTKKQYTLNDIKTKYIVIKGIITWGFILSICSITYPINISIIIFNVFIYMLTGVLFGASIFQVTKPILKKYSK</sequence>
<name>A0ABU0JTA5_HATLI</name>
<dbReference type="RefSeq" id="WP_307356265.1">
    <property type="nucleotide sequence ID" value="NZ_BAAACJ010000013.1"/>
</dbReference>
<comment type="caution">
    <text evidence="2">The sequence shown here is derived from an EMBL/GenBank/DDBJ whole genome shotgun (WGS) entry which is preliminary data.</text>
</comment>
<organism evidence="2 3">
    <name type="scientific">Hathewaya limosa</name>
    <name type="common">Clostridium limosum</name>
    <dbReference type="NCBI Taxonomy" id="1536"/>
    <lineage>
        <taxon>Bacteria</taxon>
        <taxon>Bacillati</taxon>
        <taxon>Bacillota</taxon>
        <taxon>Clostridia</taxon>
        <taxon>Eubacteriales</taxon>
        <taxon>Clostridiaceae</taxon>
        <taxon>Hathewaya</taxon>
    </lineage>
</organism>
<feature type="transmembrane region" description="Helical" evidence="1">
    <location>
        <begin position="52"/>
        <end position="78"/>
    </location>
</feature>
<feature type="transmembrane region" description="Helical" evidence="1">
    <location>
        <begin position="12"/>
        <end position="32"/>
    </location>
</feature>
<dbReference type="Proteomes" id="UP001224418">
    <property type="component" value="Unassembled WGS sequence"/>
</dbReference>
<proteinExistence type="predicted"/>
<keyword evidence="1" id="KW-0812">Transmembrane</keyword>
<reference evidence="2 3" key="1">
    <citation type="submission" date="2023-07" db="EMBL/GenBank/DDBJ databases">
        <title>Genomic Encyclopedia of Type Strains, Phase IV (KMG-IV): sequencing the most valuable type-strain genomes for metagenomic binning, comparative biology and taxonomic classification.</title>
        <authorList>
            <person name="Goeker M."/>
        </authorList>
    </citation>
    <scope>NUCLEOTIDE SEQUENCE [LARGE SCALE GENOMIC DNA]</scope>
    <source>
        <strain evidence="2 3">DSM 1400</strain>
    </source>
</reference>
<feature type="transmembrane region" description="Helical" evidence="1">
    <location>
        <begin position="99"/>
        <end position="118"/>
    </location>
</feature>
<protein>
    <submittedName>
        <fullName evidence="2">Uncharacterized protein</fullName>
    </submittedName>
</protein>
<feature type="transmembrane region" description="Helical" evidence="1">
    <location>
        <begin position="124"/>
        <end position="146"/>
    </location>
</feature>